<dbReference type="Pfam" id="PF24476">
    <property type="entry name" value="DUF7580"/>
    <property type="match status" value="1"/>
</dbReference>
<dbReference type="PANTHER" id="PTHR35186">
    <property type="entry name" value="ANK_REP_REGION DOMAIN-CONTAINING PROTEIN"/>
    <property type="match status" value="1"/>
</dbReference>
<organism evidence="3 4">
    <name type="scientific">Cladobotryum mycophilum</name>
    <dbReference type="NCBI Taxonomy" id="491253"/>
    <lineage>
        <taxon>Eukaryota</taxon>
        <taxon>Fungi</taxon>
        <taxon>Dikarya</taxon>
        <taxon>Ascomycota</taxon>
        <taxon>Pezizomycotina</taxon>
        <taxon>Sordariomycetes</taxon>
        <taxon>Hypocreomycetidae</taxon>
        <taxon>Hypocreales</taxon>
        <taxon>Hypocreaceae</taxon>
        <taxon>Cladobotryum</taxon>
    </lineage>
</organism>
<name>A0ABR0SNB8_9HYPO</name>
<keyword evidence="4" id="KW-1185">Reference proteome</keyword>
<gene>
    <name evidence="3" type="ORF">PT974_07022</name>
</gene>
<evidence type="ECO:0000259" key="2">
    <source>
        <dbReference type="Pfam" id="PF24476"/>
    </source>
</evidence>
<dbReference type="Proteomes" id="UP001338125">
    <property type="component" value="Unassembled WGS sequence"/>
</dbReference>
<evidence type="ECO:0000313" key="3">
    <source>
        <dbReference type="EMBL" id="KAK5993588.1"/>
    </source>
</evidence>
<reference evidence="3 4" key="1">
    <citation type="submission" date="2024-01" db="EMBL/GenBank/DDBJ databases">
        <title>Complete genome of Cladobotryum mycophilum ATHUM6906.</title>
        <authorList>
            <person name="Christinaki A.C."/>
            <person name="Myridakis A.I."/>
            <person name="Kouvelis V.N."/>
        </authorList>
    </citation>
    <scope>NUCLEOTIDE SEQUENCE [LARGE SCALE GENOMIC DNA]</scope>
    <source>
        <strain evidence="3 4">ATHUM6906</strain>
    </source>
</reference>
<dbReference type="PANTHER" id="PTHR35186:SF4">
    <property type="entry name" value="PRION-INHIBITION AND PROPAGATION HELO DOMAIN-CONTAINING PROTEIN"/>
    <property type="match status" value="1"/>
</dbReference>
<keyword evidence="1" id="KW-0732">Signal</keyword>
<dbReference type="InterPro" id="IPR056002">
    <property type="entry name" value="DUF7580"/>
</dbReference>
<feature type="domain" description="DUF7580" evidence="2">
    <location>
        <begin position="193"/>
        <end position="537"/>
    </location>
</feature>
<comment type="caution">
    <text evidence="3">The sequence shown here is derived from an EMBL/GenBank/DDBJ whole genome shotgun (WGS) entry which is preliminary data.</text>
</comment>
<evidence type="ECO:0000313" key="4">
    <source>
        <dbReference type="Proteomes" id="UP001338125"/>
    </source>
</evidence>
<accession>A0ABR0SNB8</accession>
<evidence type="ECO:0000256" key="1">
    <source>
        <dbReference type="SAM" id="SignalP"/>
    </source>
</evidence>
<feature type="chain" id="PRO_5046654853" description="DUF7580 domain-containing protein" evidence="1">
    <location>
        <begin position="17"/>
        <end position="544"/>
    </location>
</feature>
<dbReference type="EMBL" id="JAVFKD010000012">
    <property type="protein sequence ID" value="KAK5993588.1"/>
    <property type="molecule type" value="Genomic_DNA"/>
</dbReference>
<sequence>MSTFALLGTFSAVVEAAQHLHNGFKVLDDWWSFEQIYGDFINEIRFENLRLDRNLQSLLVTLTLPNDARDELLYSLDADFWHDPILSKQIKRQLGENYDLYMTTLSDMRLALSELMEFLPIKDGKVCYLDESDWERESRKIQYTFRIREDKTLARIKSYNDRLGEIHSPSRPNTGHRSVNSYTMKSSPKVLKKLSRRRTHAKMLFNALDQSLQCDCPELHSCGIIMRAVKENQAEEDSHMQILFLQPQPVGCRIVARVRSSRDNDQDPLALTPRVKDMAAETGSQVRQKMKEKKISTVKLFFQQFFRRDRKLSKQPARVEQTQSPPTKKKTRANFTESALLGSISVEGGGTVTLFSESMRSSTLPITQVSSLAQAISGGLKNPDRFRMAKNITYAMMELQGISTWMTRAWDKTDIAISEAVRGGMYIQQFPSARATQPTQAMGSLLSLGILLLELAFGQTLESQSFRSQYLLNGEPNDMTDLCTALKWSEQVQDEFGLDLSDAILWCIRGGIGVKLDFENHGFLTDVVENVVMPLENFLRLWER</sequence>
<proteinExistence type="predicted"/>
<feature type="signal peptide" evidence="1">
    <location>
        <begin position="1"/>
        <end position="16"/>
    </location>
</feature>
<protein>
    <recommendedName>
        <fullName evidence="2">DUF7580 domain-containing protein</fullName>
    </recommendedName>
</protein>